<organism evidence="2 3">
    <name type="scientific">Apiospora saccharicola</name>
    <dbReference type="NCBI Taxonomy" id="335842"/>
    <lineage>
        <taxon>Eukaryota</taxon>
        <taxon>Fungi</taxon>
        <taxon>Dikarya</taxon>
        <taxon>Ascomycota</taxon>
        <taxon>Pezizomycotina</taxon>
        <taxon>Sordariomycetes</taxon>
        <taxon>Xylariomycetidae</taxon>
        <taxon>Amphisphaeriales</taxon>
        <taxon>Apiosporaceae</taxon>
        <taxon>Apiospora</taxon>
    </lineage>
</organism>
<feature type="region of interest" description="Disordered" evidence="1">
    <location>
        <begin position="248"/>
        <end position="295"/>
    </location>
</feature>
<reference evidence="2 3" key="1">
    <citation type="submission" date="2023-01" db="EMBL/GenBank/DDBJ databases">
        <title>Analysis of 21 Apiospora genomes using comparative genomics revels a genus with tremendous synthesis potential of carbohydrate active enzymes and secondary metabolites.</title>
        <authorList>
            <person name="Sorensen T."/>
        </authorList>
    </citation>
    <scope>NUCLEOTIDE SEQUENCE [LARGE SCALE GENOMIC DNA]</scope>
    <source>
        <strain evidence="2 3">CBS 83171</strain>
    </source>
</reference>
<dbReference type="EMBL" id="JAQQWM010000001">
    <property type="protein sequence ID" value="KAK8083413.1"/>
    <property type="molecule type" value="Genomic_DNA"/>
</dbReference>
<sequence>MTGLQLSRWPRFARAPRLDRIAESIRGISSSNSHNIPAHGKFWRKKLPTPNRDDAGGPRALPEPTLFGSHHLSKRFDTGGEVAAFYRTHQVSPALHMKNIRVPRAKIKGLTVQMCPRHCLDSNHMKYIDKVEHPMRKTMFDMYATWADRPLWYSGAAHGAAPIVCSKAKRWIQRGLREALLERGYDRDGRVKQEQTSSAGRGRDGKAPPPTLYGTLKVISHNPEHLCQQAFPEVLEAMRQTIAAAEPYLAPNRPSQSNGKRDHMQHHKQGNGNPSRSPQAFKKPPTSKARPAMLI</sequence>
<proteinExistence type="predicted"/>
<evidence type="ECO:0000313" key="3">
    <source>
        <dbReference type="Proteomes" id="UP001446871"/>
    </source>
</evidence>
<evidence type="ECO:0000256" key="1">
    <source>
        <dbReference type="SAM" id="MobiDB-lite"/>
    </source>
</evidence>
<protein>
    <submittedName>
        <fullName evidence="2">Uncharacterized protein</fullName>
    </submittedName>
</protein>
<feature type="region of interest" description="Disordered" evidence="1">
    <location>
        <begin position="187"/>
        <end position="214"/>
    </location>
</feature>
<accession>A0ABR1WIS3</accession>
<gene>
    <name evidence="2" type="ORF">PG996_002194</name>
</gene>
<name>A0ABR1WIS3_9PEZI</name>
<dbReference type="Proteomes" id="UP001446871">
    <property type="component" value="Unassembled WGS sequence"/>
</dbReference>
<evidence type="ECO:0000313" key="2">
    <source>
        <dbReference type="EMBL" id="KAK8083413.1"/>
    </source>
</evidence>
<comment type="caution">
    <text evidence="2">The sequence shown here is derived from an EMBL/GenBank/DDBJ whole genome shotgun (WGS) entry which is preliminary data.</text>
</comment>
<keyword evidence="3" id="KW-1185">Reference proteome</keyword>